<reference evidence="1" key="1">
    <citation type="submission" date="2019-09" db="EMBL/GenBank/DDBJ databases">
        <authorList>
            <person name="Rodrigo-Torres L."/>
            <person name="Arahal R. D."/>
            <person name="Lucena T."/>
        </authorList>
    </citation>
    <scope>NUCLEOTIDE SEQUENCE</scope>
    <source>
        <strain evidence="1">ISS653</strain>
    </source>
</reference>
<evidence type="ECO:0000313" key="1">
    <source>
        <dbReference type="EMBL" id="VVU99994.1"/>
    </source>
</evidence>
<name>A0AC61Y738_9FLAO</name>
<dbReference type="EMBL" id="CABVMM010000004">
    <property type="protein sequence ID" value="VVU99994.1"/>
    <property type="molecule type" value="Genomic_DNA"/>
</dbReference>
<comment type="caution">
    <text evidence="1">The sequence shown here is derived from an EMBL/GenBank/DDBJ whole genome shotgun (WGS) entry which is preliminary data.</text>
</comment>
<organism evidence="1 2">
    <name type="scientific">Mesonia oceanica</name>
    <dbReference type="NCBI Taxonomy" id="2687242"/>
    <lineage>
        <taxon>Bacteria</taxon>
        <taxon>Pseudomonadati</taxon>
        <taxon>Bacteroidota</taxon>
        <taxon>Flavobacteriia</taxon>
        <taxon>Flavobacteriales</taxon>
        <taxon>Flavobacteriaceae</taxon>
        <taxon>Mesonia</taxon>
    </lineage>
</organism>
<sequence length="240" mass="28150">MNWAKINVEKQLIKARNKKITEEGLLHQVKKILEQDEKKENEILKKIEENDGQSISNDFNFELLESDKIYHIEQIKNICITYRLRFLNSHYFKAELPYEAIQQIKQLQKKHQITLSGLKIIAPSKSFRLENADDPLLFAPIGNDYYYLIHKWGNDLHPLRKLYAWPFKSLENLILLIIALSIGITALLPDDLFSKNQTTAEFIMIAFFMVKWIGGMAIFYGFKKGKNFNSAIWNSKYYNA</sequence>
<proteinExistence type="predicted"/>
<evidence type="ECO:0000313" key="2">
    <source>
        <dbReference type="Proteomes" id="UP000356253"/>
    </source>
</evidence>
<gene>
    <name evidence="1" type="ORF">FVB9532_01256</name>
</gene>
<keyword evidence="2" id="KW-1185">Reference proteome</keyword>
<protein>
    <submittedName>
        <fullName evidence="1">Uncharacterized protein</fullName>
    </submittedName>
</protein>
<dbReference type="Proteomes" id="UP000356253">
    <property type="component" value="Unassembled WGS sequence"/>
</dbReference>
<accession>A0AC61Y738</accession>